<dbReference type="CDD" id="cd01672">
    <property type="entry name" value="TMPK"/>
    <property type="match status" value="1"/>
</dbReference>
<organism evidence="10 11">
    <name type="scientific">Helicobacter jaachi</name>
    <dbReference type="NCBI Taxonomy" id="1677920"/>
    <lineage>
        <taxon>Bacteria</taxon>
        <taxon>Pseudomonadati</taxon>
        <taxon>Campylobacterota</taxon>
        <taxon>Epsilonproteobacteria</taxon>
        <taxon>Campylobacterales</taxon>
        <taxon>Helicobacteraceae</taxon>
        <taxon>Helicobacter</taxon>
    </lineage>
</organism>
<comment type="function">
    <text evidence="8">Phosphorylation of dTMP to form dTDP in both de novo and salvage pathways of dTTP synthesis.</text>
</comment>
<gene>
    <name evidence="8" type="primary">tmk</name>
    <name evidence="10" type="ORF">LS71_003650</name>
</gene>
<dbReference type="Gene3D" id="3.40.50.300">
    <property type="entry name" value="P-loop containing nucleotide triphosphate hydrolases"/>
    <property type="match status" value="1"/>
</dbReference>
<keyword evidence="6 8" id="KW-0067">ATP-binding</keyword>
<proteinExistence type="inferred from homology"/>
<comment type="caution">
    <text evidence="10">The sequence shown here is derived from an EMBL/GenBank/DDBJ whole genome shotgun (WGS) entry which is preliminary data.</text>
</comment>
<dbReference type="InterPro" id="IPR018094">
    <property type="entry name" value="Thymidylate_kinase"/>
</dbReference>
<evidence type="ECO:0000313" key="10">
    <source>
        <dbReference type="EMBL" id="TLD97832.1"/>
    </source>
</evidence>
<dbReference type="InterPro" id="IPR039430">
    <property type="entry name" value="Thymidylate_kin-like_dom"/>
</dbReference>
<evidence type="ECO:0000259" key="9">
    <source>
        <dbReference type="Pfam" id="PF02223"/>
    </source>
</evidence>
<dbReference type="AlphaFoldDB" id="A0A4V6I2W9"/>
<feature type="domain" description="Thymidylate kinase-like" evidence="9">
    <location>
        <begin position="5"/>
        <end position="187"/>
    </location>
</feature>
<dbReference type="PANTHER" id="PTHR10344">
    <property type="entry name" value="THYMIDYLATE KINASE"/>
    <property type="match status" value="1"/>
</dbReference>
<dbReference type="GO" id="GO:0005829">
    <property type="term" value="C:cytosol"/>
    <property type="evidence" value="ECO:0007669"/>
    <property type="project" value="TreeGrafter"/>
</dbReference>
<keyword evidence="2 8" id="KW-0808">Transferase</keyword>
<dbReference type="GO" id="GO:0004798">
    <property type="term" value="F:dTMP kinase activity"/>
    <property type="evidence" value="ECO:0007669"/>
    <property type="project" value="UniProtKB-UniRule"/>
</dbReference>
<keyword evidence="3 8" id="KW-0545">Nucleotide biosynthesis</keyword>
<dbReference type="GO" id="GO:0006233">
    <property type="term" value="P:dTDP biosynthetic process"/>
    <property type="evidence" value="ECO:0007669"/>
    <property type="project" value="InterPro"/>
</dbReference>
<dbReference type="NCBIfam" id="TIGR00041">
    <property type="entry name" value="DTMP_kinase"/>
    <property type="match status" value="1"/>
</dbReference>
<dbReference type="STRING" id="1677920.LS71_05635"/>
<dbReference type="GO" id="GO:0006235">
    <property type="term" value="P:dTTP biosynthetic process"/>
    <property type="evidence" value="ECO:0007669"/>
    <property type="project" value="UniProtKB-UniRule"/>
</dbReference>
<dbReference type="GO" id="GO:0006227">
    <property type="term" value="P:dUDP biosynthetic process"/>
    <property type="evidence" value="ECO:0007669"/>
    <property type="project" value="TreeGrafter"/>
</dbReference>
<protein>
    <recommendedName>
        <fullName evidence="8">Thymidylate kinase</fullName>
        <ecNumber evidence="8">2.7.4.9</ecNumber>
    </recommendedName>
    <alternativeName>
        <fullName evidence="8">dTMP kinase</fullName>
    </alternativeName>
</protein>
<dbReference type="SUPFAM" id="SSF52540">
    <property type="entry name" value="P-loop containing nucleoside triphosphate hydrolases"/>
    <property type="match status" value="1"/>
</dbReference>
<comment type="similarity">
    <text evidence="1 8">Belongs to the thymidylate kinase family.</text>
</comment>
<dbReference type="OrthoDB" id="9774907at2"/>
<dbReference type="EMBL" id="JRPR02000001">
    <property type="protein sequence ID" value="TLD97832.1"/>
    <property type="molecule type" value="Genomic_DNA"/>
</dbReference>
<keyword evidence="4 8" id="KW-0547">Nucleotide-binding</keyword>
<dbReference type="GO" id="GO:0005524">
    <property type="term" value="F:ATP binding"/>
    <property type="evidence" value="ECO:0007669"/>
    <property type="project" value="UniProtKB-UniRule"/>
</dbReference>
<evidence type="ECO:0000256" key="2">
    <source>
        <dbReference type="ARBA" id="ARBA00022679"/>
    </source>
</evidence>
<dbReference type="HAMAP" id="MF_00165">
    <property type="entry name" value="Thymidylate_kinase"/>
    <property type="match status" value="1"/>
</dbReference>
<name>A0A4V6I2W9_9HELI</name>
<dbReference type="PANTHER" id="PTHR10344:SF4">
    <property type="entry name" value="UMP-CMP KINASE 2, MITOCHONDRIAL"/>
    <property type="match status" value="1"/>
</dbReference>
<dbReference type="Pfam" id="PF02223">
    <property type="entry name" value="Thymidylate_kin"/>
    <property type="match status" value="1"/>
</dbReference>
<evidence type="ECO:0000256" key="4">
    <source>
        <dbReference type="ARBA" id="ARBA00022741"/>
    </source>
</evidence>
<evidence type="ECO:0000256" key="1">
    <source>
        <dbReference type="ARBA" id="ARBA00009776"/>
    </source>
</evidence>
<evidence type="ECO:0000313" key="11">
    <source>
        <dbReference type="Proteomes" id="UP000029733"/>
    </source>
</evidence>
<keyword evidence="11" id="KW-1185">Reference proteome</keyword>
<accession>A0A4V6I2W9</accession>
<comment type="catalytic activity">
    <reaction evidence="7 8">
        <text>dTMP + ATP = dTDP + ADP</text>
        <dbReference type="Rhea" id="RHEA:13517"/>
        <dbReference type="ChEBI" id="CHEBI:30616"/>
        <dbReference type="ChEBI" id="CHEBI:58369"/>
        <dbReference type="ChEBI" id="CHEBI:63528"/>
        <dbReference type="ChEBI" id="CHEBI:456216"/>
        <dbReference type="EC" id="2.7.4.9"/>
    </reaction>
</comment>
<evidence type="ECO:0000256" key="3">
    <source>
        <dbReference type="ARBA" id="ARBA00022727"/>
    </source>
</evidence>
<dbReference type="RefSeq" id="WP_034354884.1">
    <property type="nucleotide sequence ID" value="NZ_JRPR02000001.1"/>
</dbReference>
<dbReference type="EC" id="2.7.4.9" evidence="8"/>
<evidence type="ECO:0000256" key="7">
    <source>
        <dbReference type="ARBA" id="ARBA00048743"/>
    </source>
</evidence>
<dbReference type="InterPro" id="IPR027417">
    <property type="entry name" value="P-loop_NTPase"/>
</dbReference>
<evidence type="ECO:0000256" key="6">
    <source>
        <dbReference type="ARBA" id="ARBA00022840"/>
    </source>
</evidence>
<evidence type="ECO:0000256" key="8">
    <source>
        <dbReference type="HAMAP-Rule" id="MF_00165"/>
    </source>
</evidence>
<dbReference type="Proteomes" id="UP000029733">
    <property type="component" value="Unassembled WGS sequence"/>
</dbReference>
<sequence length="197" mass="22356">MYVAIEGIDTCGKSTQIELLRAHYPRAIFTKEPGGSLIGESIRELVLYAPKKRGFILDEYAELMLFLADRAQHYKEVLAPNADKLIISDRSVISGIAYAKNVSMDKLIWLNEFVLRGMYPHLVVILKLSELALTQRLKLKTHDSIESRGIAYMLNIQERLIESSKYLNVPHLILDAAASREEICAMIKGRIDEMSYV</sequence>
<reference evidence="10 11" key="1">
    <citation type="journal article" date="2014" name="Genome Announc.">
        <title>Draft genome sequences of eight enterohepatic helicobacter species isolated from both laboratory and wild rodents.</title>
        <authorList>
            <person name="Sheh A."/>
            <person name="Shen Z."/>
            <person name="Fox J.G."/>
        </authorList>
    </citation>
    <scope>NUCLEOTIDE SEQUENCE [LARGE SCALE GENOMIC DNA]</scope>
    <source>
        <strain evidence="10 11">MIT 09-6949</strain>
    </source>
</reference>
<evidence type="ECO:0000256" key="5">
    <source>
        <dbReference type="ARBA" id="ARBA00022777"/>
    </source>
</evidence>
<feature type="binding site" evidence="8">
    <location>
        <begin position="7"/>
        <end position="14"/>
    </location>
    <ligand>
        <name>ATP</name>
        <dbReference type="ChEBI" id="CHEBI:30616"/>
    </ligand>
</feature>
<keyword evidence="5 8" id="KW-0418">Kinase</keyword>